<dbReference type="PANTHER" id="PTHR38449:SF1">
    <property type="entry name" value="REGULATORY PROTEIN SSL2874-RELATED"/>
    <property type="match status" value="1"/>
</dbReference>
<dbReference type="RefSeq" id="WP_073374981.1">
    <property type="nucleotide sequence ID" value="NZ_FQXS01000007.1"/>
</dbReference>
<dbReference type="InterPro" id="IPR007169">
    <property type="entry name" value="RemA-like"/>
</dbReference>
<dbReference type="EMBL" id="FQXS01000007">
    <property type="protein sequence ID" value="SHH72018.1"/>
    <property type="molecule type" value="Genomic_DNA"/>
</dbReference>
<dbReference type="OrthoDB" id="5432174at2"/>
<name>A0A1M5VA44_9BACT</name>
<organism evidence="2 3">
    <name type="scientific">Desulfofustis glycolicus DSM 9705</name>
    <dbReference type="NCBI Taxonomy" id="1121409"/>
    <lineage>
        <taxon>Bacteria</taxon>
        <taxon>Pseudomonadati</taxon>
        <taxon>Thermodesulfobacteriota</taxon>
        <taxon>Desulfobulbia</taxon>
        <taxon>Desulfobulbales</taxon>
        <taxon>Desulfocapsaceae</taxon>
        <taxon>Desulfofustis</taxon>
    </lineage>
</organism>
<reference evidence="2 3" key="1">
    <citation type="submission" date="2016-11" db="EMBL/GenBank/DDBJ databases">
        <authorList>
            <person name="Jaros S."/>
            <person name="Januszkiewicz K."/>
            <person name="Wedrychowicz H."/>
        </authorList>
    </citation>
    <scope>NUCLEOTIDE SEQUENCE [LARGE SCALE GENOMIC DNA]</scope>
    <source>
        <strain evidence="2 3">DSM 9705</strain>
    </source>
</reference>
<dbReference type="STRING" id="1121409.SAMN02745124_01605"/>
<evidence type="ECO:0000313" key="2">
    <source>
        <dbReference type="EMBL" id="SHH72018.1"/>
    </source>
</evidence>
<dbReference type="Pfam" id="PF04025">
    <property type="entry name" value="RemA-like"/>
    <property type="match status" value="1"/>
</dbReference>
<protein>
    <recommendedName>
        <fullName evidence="1">Putative regulatory protein SAMN02745124_01605</fullName>
    </recommendedName>
</protein>
<evidence type="ECO:0000313" key="3">
    <source>
        <dbReference type="Proteomes" id="UP000184139"/>
    </source>
</evidence>
<dbReference type="HAMAP" id="MF_01503">
    <property type="entry name" value="RemA"/>
    <property type="match status" value="1"/>
</dbReference>
<evidence type="ECO:0000256" key="1">
    <source>
        <dbReference type="HAMAP-Rule" id="MF_01503"/>
    </source>
</evidence>
<dbReference type="NCBIfam" id="NF003315">
    <property type="entry name" value="PRK04323.1"/>
    <property type="match status" value="1"/>
</dbReference>
<gene>
    <name evidence="2" type="ORF">SAMN02745124_01605</name>
</gene>
<accession>A0A1M5VA44</accession>
<dbReference type="AlphaFoldDB" id="A0A1M5VA44"/>
<keyword evidence="3" id="KW-1185">Reference proteome</keyword>
<dbReference type="Proteomes" id="UP000184139">
    <property type="component" value="Unassembled WGS sequence"/>
</dbReference>
<proteinExistence type="inferred from homology"/>
<sequence length="99" mass="10845">MQLLNIGYGNTVMVERVVAVINTGSSPARKLKELAKNAERLIDVTEGRRTRSIIITDSNHVILSSVQPDTLAQRVAALQTVPHLAEAREATRLEADGER</sequence>
<dbReference type="PANTHER" id="PTHR38449">
    <property type="entry name" value="REGULATORY PROTEIN TM_1690-RELATED"/>
    <property type="match status" value="1"/>
</dbReference>
<comment type="similarity">
    <text evidence="1">Belongs to the RemA family.</text>
</comment>